<name>A0A3P6FBC8_BRAOL</name>
<sequence length="57" mass="6957">MTDPYYKEMKHHKREYDWVSNCVYANYKIPTKCIHVELSPWKLMTEEETITYAKILS</sequence>
<organism evidence="1">
    <name type="scientific">Brassica oleracea</name>
    <name type="common">Wild cabbage</name>
    <dbReference type="NCBI Taxonomy" id="3712"/>
    <lineage>
        <taxon>Eukaryota</taxon>
        <taxon>Viridiplantae</taxon>
        <taxon>Streptophyta</taxon>
        <taxon>Embryophyta</taxon>
        <taxon>Tracheophyta</taxon>
        <taxon>Spermatophyta</taxon>
        <taxon>Magnoliopsida</taxon>
        <taxon>eudicotyledons</taxon>
        <taxon>Gunneridae</taxon>
        <taxon>Pentapetalae</taxon>
        <taxon>rosids</taxon>
        <taxon>malvids</taxon>
        <taxon>Brassicales</taxon>
        <taxon>Brassicaceae</taxon>
        <taxon>Brassiceae</taxon>
        <taxon>Brassica</taxon>
    </lineage>
</organism>
<dbReference type="AlphaFoldDB" id="A0A3P6FBC8"/>
<protein>
    <submittedName>
        <fullName evidence="1">Uncharacterized protein</fullName>
    </submittedName>
</protein>
<accession>A0A3P6FBC8</accession>
<evidence type="ECO:0000313" key="1">
    <source>
        <dbReference type="EMBL" id="VDD44671.1"/>
    </source>
</evidence>
<dbReference type="EMBL" id="LR031877">
    <property type="protein sequence ID" value="VDD44671.1"/>
    <property type="molecule type" value="Genomic_DNA"/>
</dbReference>
<reference evidence="1" key="1">
    <citation type="submission" date="2018-11" db="EMBL/GenBank/DDBJ databases">
        <authorList>
            <consortium name="Genoscope - CEA"/>
            <person name="William W."/>
        </authorList>
    </citation>
    <scope>NUCLEOTIDE SEQUENCE</scope>
</reference>
<gene>
    <name evidence="1" type="ORF">BOLC5T32218H</name>
</gene>
<proteinExistence type="predicted"/>